<comment type="subcellular location">
    <subcellularLocation>
        <location evidence="1">Cell membrane</location>
        <topology evidence="1">Multi-pass membrane protein</topology>
    </subcellularLocation>
</comment>
<keyword evidence="3 7" id="KW-0812">Transmembrane</keyword>
<evidence type="ECO:0000256" key="7">
    <source>
        <dbReference type="SAM" id="Phobius"/>
    </source>
</evidence>
<feature type="transmembrane region" description="Helical" evidence="7">
    <location>
        <begin position="258"/>
        <end position="279"/>
    </location>
</feature>
<evidence type="ECO:0000256" key="5">
    <source>
        <dbReference type="ARBA" id="ARBA00023136"/>
    </source>
</evidence>
<comment type="caution">
    <text evidence="8">The sequence shown here is derived from an EMBL/GenBank/DDBJ whole genome shotgun (WGS) entry which is preliminary data.</text>
</comment>
<evidence type="ECO:0000256" key="2">
    <source>
        <dbReference type="ARBA" id="ARBA00022475"/>
    </source>
</evidence>
<feature type="transmembrane region" description="Helical" evidence="7">
    <location>
        <begin position="106"/>
        <end position="133"/>
    </location>
</feature>
<evidence type="ECO:0000313" key="8">
    <source>
        <dbReference type="EMBL" id="PVE11712.1"/>
    </source>
</evidence>
<evidence type="ECO:0000256" key="6">
    <source>
        <dbReference type="SAM" id="MobiDB-lite"/>
    </source>
</evidence>
<evidence type="ECO:0000256" key="4">
    <source>
        <dbReference type="ARBA" id="ARBA00022989"/>
    </source>
</evidence>
<dbReference type="AlphaFoldDB" id="A0A2T7T9D3"/>
<evidence type="ECO:0000313" key="9">
    <source>
        <dbReference type="Proteomes" id="UP000245992"/>
    </source>
</evidence>
<dbReference type="STRING" id="1440053.GCA_000718095_03438"/>
<feature type="region of interest" description="Disordered" evidence="6">
    <location>
        <begin position="1"/>
        <end position="20"/>
    </location>
</feature>
<name>A0A2T7T9D3_9ACTN</name>
<feature type="transmembrane region" description="Helical" evidence="7">
    <location>
        <begin position="73"/>
        <end position="94"/>
    </location>
</feature>
<feature type="compositionally biased region" description="Low complexity" evidence="6">
    <location>
        <begin position="364"/>
        <end position="380"/>
    </location>
</feature>
<evidence type="ECO:0008006" key="10">
    <source>
        <dbReference type="Google" id="ProtNLM"/>
    </source>
</evidence>
<evidence type="ECO:0000256" key="1">
    <source>
        <dbReference type="ARBA" id="ARBA00004651"/>
    </source>
</evidence>
<gene>
    <name evidence="8" type="ORF">Y717_28640</name>
</gene>
<keyword evidence="2" id="KW-1003">Cell membrane</keyword>
<reference evidence="8 9" key="1">
    <citation type="submission" date="2013-12" db="EMBL/GenBank/DDBJ databases">
        <title>Annotated genome of Streptomyces scopuliridis.</title>
        <authorList>
            <person name="Olson J.B."/>
        </authorList>
    </citation>
    <scope>NUCLEOTIDE SEQUENCE [LARGE SCALE GENOMIC DNA]</scope>
    <source>
        <strain evidence="8 9">RB72</strain>
    </source>
</reference>
<feature type="transmembrane region" description="Helical" evidence="7">
    <location>
        <begin position="35"/>
        <end position="52"/>
    </location>
</feature>
<organism evidence="8 9">
    <name type="scientific">Streptomyces scopuliridis RB72</name>
    <dbReference type="NCBI Taxonomy" id="1440053"/>
    <lineage>
        <taxon>Bacteria</taxon>
        <taxon>Bacillati</taxon>
        <taxon>Actinomycetota</taxon>
        <taxon>Actinomycetes</taxon>
        <taxon>Kitasatosporales</taxon>
        <taxon>Streptomycetaceae</taxon>
        <taxon>Streptomyces</taxon>
    </lineage>
</organism>
<keyword evidence="9" id="KW-1185">Reference proteome</keyword>
<proteinExistence type="predicted"/>
<dbReference type="EMBL" id="AZSP01000132">
    <property type="protein sequence ID" value="PVE11712.1"/>
    <property type="molecule type" value="Genomic_DNA"/>
</dbReference>
<dbReference type="InterPro" id="IPR022791">
    <property type="entry name" value="L-PG_synthase/AglD"/>
</dbReference>
<keyword evidence="4 7" id="KW-1133">Transmembrane helix</keyword>
<feature type="compositionally biased region" description="Basic and acidic residues" evidence="6">
    <location>
        <begin position="403"/>
        <end position="418"/>
    </location>
</feature>
<accession>A0A2T7T9D3</accession>
<feature type="transmembrane region" description="Helical" evidence="7">
    <location>
        <begin position="184"/>
        <end position="205"/>
    </location>
</feature>
<protein>
    <recommendedName>
        <fullName evidence="10">Integral membrane protein</fullName>
    </recommendedName>
</protein>
<keyword evidence="5 7" id="KW-0472">Membrane</keyword>
<feature type="transmembrane region" description="Helical" evidence="7">
    <location>
        <begin position="145"/>
        <end position="172"/>
    </location>
</feature>
<dbReference type="PANTHER" id="PTHR39087">
    <property type="entry name" value="UPF0104 MEMBRANE PROTEIN MJ1595"/>
    <property type="match status" value="1"/>
</dbReference>
<feature type="transmembrane region" description="Helical" evidence="7">
    <location>
        <begin position="299"/>
        <end position="320"/>
    </location>
</feature>
<dbReference type="Pfam" id="PF03706">
    <property type="entry name" value="LPG_synthase_TM"/>
    <property type="match status" value="1"/>
</dbReference>
<feature type="region of interest" description="Disordered" evidence="6">
    <location>
        <begin position="356"/>
        <end position="418"/>
    </location>
</feature>
<dbReference type="NCBIfam" id="TIGR00374">
    <property type="entry name" value="flippase-like domain"/>
    <property type="match status" value="1"/>
</dbReference>
<dbReference type="Proteomes" id="UP000245992">
    <property type="component" value="Unassembled WGS sequence"/>
</dbReference>
<dbReference type="PANTHER" id="PTHR39087:SF2">
    <property type="entry name" value="UPF0104 MEMBRANE PROTEIN MJ1595"/>
    <property type="match status" value="1"/>
</dbReference>
<sequence length="418" mass="43399">MESVAGRPGGHKGASRHAPASRHGPVAAVASVRPLWWAVSALLVAAAVVVALTRRHELVNAVDLIDDVRLPRLLVAAGFEAASLACLAAVQHWLLSAGGARIRLRVVGAVVLAANAIAGALPGGAAFAAAWVFRQFRRRGAGQVLAGTVLVVAGLLSGLSLFVLLMAGVLAAGSSGPVAGVRPVVIGLAAVAVLVVGVAAGLFRFPRVRRRARRVWRRIGLRSRRLWDIEQALSHLARQVRTTRPGIRPWLWPSSLAVLNWGFDLACLVACVWSLGLAVPWHGVLAAYALTQFAGSLRLTPGGLGVVETSLTALLVLYGLRAEQAIAVTLLYRVLSYWVLQPVGWASGLGLTLSRGHAGPDADTSPTAGPDTGPTTRPGTSHTTGPDAGSDTRSAPESAPESLSDKGPDGESTPDSRA</sequence>
<evidence type="ECO:0000256" key="3">
    <source>
        <dbReference type="ARBA" id="ARBA00022692"/>
    </source>
</evidence>
<dbReference type="GO" id="GO:0005886">
    <property type="term" value="C:plasma membrane"/>
    <property type="evidence" value="ECO:0007669"/>
    <property type="project" value="UniProtKB-SubCell"/>
</dbReference>